<keyword evidence="1" id="KW-0732">Signal</keyword>
<dbReference type="EMBL" id="JAHYIQ010000006">
    <property type="protein sequence ID" value="KAK1131062.1"/>
    <property type="molecule type" value="Genomic_DNA"/>
</dbReference>
<evidence type="ECO:0000313" key="2">
    <source>
        <dbReference type="EMBL" id="KAK1131062.1"/>
    </source>
</evidence>
<dbReference type="Proteomes" id="UP001177670">
    <property type="component" value="Unassembled WGS sequence"/>
</dbReference>
<accession>A0AA40G4P0</accession>
<proteinExistence type="predicted"/>
<sequence length="106" mass="11855">MSPSRLIIFALLLCAFIVASESRPVTFPRRKNTGAKECPPGYRYARNVGCRKILSFQTVNCSITRNIRNCKIFFQICRLSTANYLRFVAVKSPASACNVTGIFLDA</sequence>
<evidence type="ECO:0000256" key="1">
    <source>
        <dbReference type="SAM" id="SignalP"/>
    </source>
</evidence>
<evidence type="ECO:0000313" key="3">
    <source>
        <dbReference type="Proteomes" id="UP001177670"/>
    </source>
</evidence>
<dbReference type="AlphaFoldDB" id="A0AA40G4P0"/>
<feature type="chain" id="PRO_5041259633" evidence="1">
    <location>
        <begin position="23"/>
        <end position="106"/>
    </location>
</feature>
<reference evidence="2" key="1">
    <citation type="submission" date="2021-10" db="EMBL/GenBank/DDBJ databases">
        <title>Melipona bicolor Genome sequencing and assembly.</title>
        <authorList>
            <person name="Araujo N.S."/>
            <person name="Arias M.C."/>
        </authorList>
    </citation>
    <scope>NUCLEOTIDE SEQUENCE</scope>
    <source>
        <strain evidence="2">USP_2M_L1-L4_2017</strain>
        <tissue evidence="2">Whole body</tissue>
    </source>
</reference>
<keyword evidence="3" id="KW-1185">Reference proteome</keyword>
<name>A0AA40G4P0_9HYME</name>
<feature type="signal peptide" evidence="1">
    <location>
        <begin position="1"/>
        <end position="22"/>
    </location>
</feature>
<gene>
    <name evidence="2" type="ORF">K0M31_017359</name>
</gene>
<organism evidence="2 3">
    <name type="scientific">Melipona bicolor</name>
    <dbReference type="NCBI Taxonomy" id="60889"/>
    <lineage>
        <taxon>Eukaryota</taxon>
        <taxon>Metazoa</taxon>
        <taxon>Ecdysozoa</taxon>
        <taxon>Arthropoda</taxon>
        <taxon>Hexapoda</taxon>
        <taxon>Insecta</taxon>
        <taxon>Pterygota</taxon>
        <taxon>Neoptera</taxon>
        <taxon>Endopterygota</taxon>
        <taxon>Hymenoptera</taxon>
        <taxon>Apocrita</taxon>
        <taxon>Aculeata</taxon>
        <taxon>Apoidea</taxon>
        <taxon>Anthophila</taxon>
        <taxon>Apidae</taxon>
        <taxon>Melipona</taxon>
    </lineage>
</organism>
<comment type="caution">
    <text evidence="2">The sequence shown here is derived from an EMBL/GenBank/DDBJ whole genome shotgun (WGS) entry which is preliminary data.</text>
</comment>
<protein>
    <submittedName>
        <fullName evidence="2">Uncharacterized protein</fullName>
    </submittedName>
</protein>